<dbReference type="InterPro" id="IPR040222">
    <property type="entry name" value="ALOG"/>
</dbReference>
<dbReference type="Gene3D" id="3.80.10.10">
    <property type="entry name" value="Ribonuclease Inhibitor"/>
    <property type="match status" value="2"/>
</dbReference>
<dbReference type="OrthoDB" id="1938824at2759"/>
<dbReference type="InterPro" id="IPR055414">
    <property type="entry name" value="LRR_R13L4/SHOC2-like"/>
</dbReference>
<evidence type="ECO:0000256" key="7">
    <source>
        <dbReference type="ARBA" id="ARBA00023125"/>
    </source>
</evidence>
<dbReference type="Pfam" id="PF04852">
    <property type="entry name" value="ALOG_dom"/>
    <property type="match status" value="1"/>
</dbReference>
<evidence type="ECO:0000313" key="12">
    <source>
        <dbReference type="EMBL" id="KAD4179501.1"/>
    </source>
</evidence>
<evidence type="ECO:0000256" key="5">
    <source>
        <dbReference type="ARBA" id="ARBA00022737"/>
    </source>
</evidence>
<evidence type="ECO:0000313" key="13">
    <source>
        <dbReference type="Proteomes" id="UP000326396"/>
    </source>
</evidence>
<feature type="domain" description="ALOG" evidence="11">
    <location>
        <begin position="559"/>
        <end position="685"/>
    </location>
</feature>
<feature type="compositionally biased region" description="Low complexity" evidence="10">
    <location>
        <begin position="537"/>
        <end position="550"/>
    </location>
</feature>
<comment type="caution">
    <text evidence="12">The sequence shown here is derived from an EMBL/GenBank/DDBJ whole genome shotgun (WGS) entry which is preliminary data.</text>
</comment>
<dbReference type="InterPro" id="IPR006936">
    <property type="entry name" value="ALOG_dom"/>
</dbReference>
<dbReference type="Pfam" id="PF23598">
    <property type="entry name" value="LRR_14"/>
    <property type="match status" value="1"/>
</dbReference>
<keyword evidence="9" id="KW-0539">Nucleus</keyword>
<dbReference type="Pfam" id="PF23247">
    <property type="entry name" value="LRR_RPS2"/>
    <property type="match status" value="1"/>
</dbReference>
<dbReference type="InterPro" id="IPR003591">
    <property type="entry name" value="Leu-rich_rpt_typical-subtyp"/>
</dbReference>
<keyword evidence="4" id="KW-0433">Leucine-rich repeat</keyword>
<evidence type="ECO:0000259" key="11">
    <source>
        <dbReference type="PROSITE" id="PS51697"/>
    </source>
</evidence>
<evidence type="ECO:0000256" key="3">
    <source>
        <dbReference type="ARBA" id="ARBA00022473"/>
    </source>
</evidence>
<dbReference type="GO" id="GO:0006952">
    <property type="term" value="P:defense response"/>
    <property type="evidence" value="ECO:0007669"/>
    <property type="project" value="UniProtKB-ARBA"/>
</dbReference>
<dbReference type="SMART" id="SM00369">
    <property type="entry name" value="LRR_TYP"/>
    <property type="match status" value="2"/>
</dbReference>
<name>A0A5N6MZ49_9ASTR</name>
<dbReference type="GO" id="GO:0051707">
    <property type="term" value="P:response to other organism"/>
    <property type="evidence" value="ECO:0007669"/>
    <property type="project" value="UniProtKB-ARBA"/>
</dbReference>
<evidence type="ECO:0000256" key="9">
    <source>
        <dbReference type="ARBA" id="ARBA00023242"/>
    </source>
</evidence>
<keyword evidence="3" id="KW-0217">Developmental protein</keyword>
<evidence type="ECO:0000256" key="10">
    <source>
        <dbReference type="SAM" id="MobiDB-lite"/>
    </source>
</evidence>
<protein>
    <recommendedName>
        <fullName evidence="11">ALOG domain-containing protein</fullName>
    </recommendedName>
</protein>
<dbReference type="InterPro" id="IPR001611">
    <property type="entry name" value="Leu-rich_rpt"/>
</dbReference>
<dbReference type="GO" id="GO:0003677">
    <property type="term" value="F:DNA binding"/>
    <property type="evidence" value="ECO:0007669"/>
    <property type="project" value="UniProtKB-KW"/>
</dbReference>
<keyword evidence="5" id="KW-0677">Repeat</keyword>
<dbReference type="AlphaFoldDB" id="A0A5N6MZ49"/>
<evidence type="ECO:0000256" key="2">
    <source>
        <dbReference type="ARBA" id="ARBA00010308"/>
    </source>
</evidence>
<dbReference type="EMBL" id="SZYD01000014">
    <property type="protein sequence ID" value="KAD4179501.1"/>
    <property type="molecule type" value="Genomic_DNA"/>
</dbReference>
<comment type="similarity">
    <text evidence="2">Belongs to the plant homeotic and developmental regulators ALOG protein family.</text>
</comment>
<keyword evidence="8" id="KW-0804">Transcription</keyword>
<sequence length="696" mass="79732">MLLIGLWSSGVPLVGLRSASEDHVSLITKRVRILGGNLQEYLRVMDSLEGEVGDTVAHLKAGVLKSSFTMIAPYFESLSTLKELDLSHTNIQSLPPSISMLSLLVNLTLKECSMLLVIPPEIGMLKNLRTFDLEGTEIMYLPKEMGKLENLQCLRVSFCAYADEYKDYNGIENIIPRAMMSKFRMLEELSICVNPNAKWWEVEVIEAILENLIFLRCLHTLKLHLPTAKELQYFLRLEYGHVPIYSTLQDLRLKAGHSEQLTSYVKTELVDSFEKLEKCLKYENGEGSTDDIKELVSQAKALFVCRHWTIETLSIFDIRRLKYCLLVECNNMRNIVDADYSMENAFKFLKYLAVHSMKNLLNIWKGPITRNSFIFLQVLALHTCPDLITVFTRQMLKNLISLTVVIVEDCPKVKSLVSPGSTDGSHDYIFLKRLRKILLLDLPELVSLSNGLYIAPKLETLLVFNCMKLDCLSHYELSSNVKEIKGETEWWDALRNRNEWSRAFVPLKRDGELMNQLVEDTNSLKDFHKLHQGHGGPSKTSSSTSVPPDSRLLPAQSSFNETKKHLDWEMFMQFLKFRKPPVPFFLCNSGHVIEFLKYLNKFGDIRVHVQNCVLFGHPNPAATCFCPLREAWGTIEVIATRLHAAYEENRLPYMETFASNDLQAYLYEIRKSQEDAMGISFKTGENKSNFVQIHLL</sequence>
<dbReference type="SUPFAM" id="SSF52058">
    <property type="entry name" value="L domain-like"/>
    <property type="match status" value="1"/>
</dbReference>
<dbReference type="InterPro" id="IPR032675">
    <property type="entry name" value="LRR_dom_sf"/>
</dbReference>
<evidence type="ECO:0000256" key="8">
    <source>
        <dbReference type="ARBA" id="ARBA00023163"/>
    </source>
</evidence>
<dbReference type="PROSITE" id="PS51450">
    <property type="entry name" value="LRR"/>
    <property type="match status" value="1"/>
</dbReference>
<feature type="region of interest" description="Disordered" evidence="10">
    <location>
        <begin position="529"/>
        <end position="550"/>
    </location>
</feature>
<dbReference type="PANTHER" id="PTHR31165">
    <property type="entry name" value="PROTEIN G1-LIKE2"/>
    <property type="match status" value="1"/>
</dbReference>
<dbReference type="GO" id="GO:0009416">
    <property type="term" value="P:response to light stimulus"/>
    <property type="evidence" value="ECO:0007669"/>
    <property type="project" value="TreeGrafter"/>
</dbReference>
<keyword evidence="13" id="KW-1185">Reference proteome</keyword>
<dbReference type="InterPro" id="IPR057135">
    <property type="entry name" value="At4g27190-like_LRR"/>
</dbReference>
<reference evidence="12 13" key="1">
    <citation type="submission" date="2019-05" db="EMBL/GenBank/DDBJ databases">
        <title>Mikania micrantha, genome provides insights into the molecular mechanism of rapid growth.</title>
        <authorList>
            <person name="Liu B."/>
        </authorList>
    </citation>
    <scope>NUCLEOTIDE SEQUENCE [LARGE SCALE GENOMIC DNA]</scope>
    <source>
        <strain evidence="12">NLD-2019</strain>
        <tissue evidence="12">Leaf</tissue>
    </source>
</reference>
<evidence type="ECO:0000256" key="1">
    <source>
        <dbReference type="ARBA" id="ARBA00004123"/>
    </source>
</evidence>
<evidence type="ECO:0000256" key="4">
    <source>
        <dbReference type="ARBA" id="ARBA00022614"/>
    </source>
</evidence>
<comment type="subcellular location">
    <subcellularLocation>
        <location evidence="1">Nucleus</location>
    </subcellularLocation>
</comment>
<proteinExistence type="inferred from homology"/>
<organism evidence="12 13">
    <name type="scientific">Mikania micrantha</name>
    <name type="common">bitter vine</name>
    <dbReference type="NCBI Taxonomy" id="192012"/>
    <lineage>
        <taxon>Eukaryota</taxon>
        <taxon>Viridiplantae</taxon>
        <taxon>Streptophyta</taxon>
        <taxon>Embryophyta</taxon>
        <taxon>Tracheophyta</taxon>
        <taxon>Spermatophyta</taxon>
        <taxon>Magnoliopsida</taxon>
        <taxon>eudicotyledons</taxon>
        <taxon>Gunneridae</taxon>
        <taxon>Pentapetalae</taxon>
        <taxon>asterids</taxon>
        <taxon>campanulids</taxon>
        <taxon>Asterales</taxon>
        <taxon>Asteraceae</taxon>
        <taxon>Asteroideae</taxon>
        <taxon>Heliantheae alliance</taxon>
        <taxon>Eupatorieae</taxon>
        <taxon>Mikania</taxon>
    </lineage>
</organism>
<keyword evidence="6" id="KW-0805">Transcription regulation</keyword>
<evidence type="ECO:0000256" key="6">
    <source>
        <dbReference type="ARBA" id="ARBA00023015"/>
    </source>
</evidence>
<dbReference type="PROSITE" id="PS51697">
    <property type="entry name" value="ALOG"/>
    <property type="match status" value="1"/>
</dbReference>
<gene>
    <name evidence="12" type="ORF">E3N88_28092</name>
</gene>
<dbReference type="PANTHER" id="PTHR31165:SF9">
    <property type="entry name" value="PROTEIN LIGHT-DEPENDENT SHORT HYPOCOTYLS 7-RELATED"/>
    <property type="match status" value="1"/>
</dbReference>
<dbReference type="GO" id="GO:0005634">
    <property type="term" value="C:nucleus"/>
    <property type="evidence" value="ECO:0007669"/>
    <property type="project" value="UniProtKB-SubCell"/>
</dbReference>
<accession>A0A5N6MZ49</accession>
<dbReference type="Proteomes" id="UP000326396">
    <property type="component" value="Linkage Group LG4"/>
</dbReference>
<keyword evidence="7" id="KW-0238">DNA-binding</keyword>
<dbReference type="GO" id="GO:0009299">
    <property type="term" value="P:mRNA transcription"/>
    <property type="evidence" value="ECO:0007669"/>
    <property type="project" value="TreeGrafter"/>
</dbReference>